<dbReference type="EMBL" id="QYUQ01000002">
    <property type="protein sequence ID" value="RJG02040.1"/>
    <property type="molecule type" value="Genomic_DNA"/>
</dbReference>
<proteinExistence type="predicted"/>
<reference evidence="2" key="1">
    <citation type="submission" date="2018-09" db="EMBL/GenBank/DDBJ databases">
        <authorList>
            <person name="Zhu H."/>
        </authorList>
    </citation>
    <scope>NUCLEOTIDE SEQUENCE [LARGE SCALE GENOMIC DNA]</scope>
    <source>
        <strain evidence="2">K1S02-23</strain>
    </source>
</reference>
<evidence type="ECO:0008006" key="3">
    <source>
        <dbReference type="Google" id="ProtNLM"/>
    </source>
</evidence>
<dbReference type="InterPro" id="IPR011122">
    <property type="entry name" value="WavE"/>
</dbReference>
<evidence type="ECO:0000313" key="2">
    <source>
        <dbReference type="Proteomes" id="UP000266327"/>
    </source>
</evidence>
<name>A0A3A3GM28_9BURK</name>
<dbReference type="Proteomes" id="UP000266327">
    <property type="component" value="Unassembled WGS sequence"/>
</dbReference>
<protein>
    <recommendedName>
        <fullName evidence="3">WavE lipopolysaccharide synthesis</fullName>
    </recommendedName>
</protein>
<dbReference type="AlphaFoldDB" id="A0A3A3GM28"/>
<dbReference type="Pfam" id="PF07507">
    <property type="entry name" value="WavE"/>
    <property type="match status" value="1"/>
</dbReference>
<accession>A0A3A3GM28</accession>
<organism evidence="1 2">
    <name type="scientific">Noviherbaspirillum sedimenti</name>
    <dbReference type="NCBI Taxonomy" id="2320865"/>
    <lineage>
        <taxon>Bacteria</taxon>
        <taxon>Pseudomonadati</taxon>
        <taxon>Pseudomonadota</taxon>
        <taxon>Betaproteobacteria</taxon>
        <taxon>Burkholderiales</taxon>
        <taxon>Oxalobacteraceae</taxon>
        <taxon>Noviherbaspirillum</taxon>
    </lineage>
</organism>
<gene>
    <name evidence="1" type="ORF">D3878_10990</name>
</gene>
<keyword evidence="2" id="KW-1185">Reference proteome</keyword>
<comment type="caution">
    <text evidence="1">The sequence shown here is derived from an EMBL/GenBank/DDBJ whole genome shotgun (WGS) entry which is preliminary data.</text>
</comment>
<evidence type="ECO:0000313" key="1">
    <source>
        <dbReference type="EMBL" id="RJG02040.1"/>
    </source>
</evidence>
<sequence length="463" mass="53931">MIRSRSSSSRQPIKSLGISWPQLNPFMVSQLRILLPKHLTIDKRFVRSIKILVTVVKKPRWGTVTNFFITKNIRRLENKNEFISNFSKERTEKKMIYKSYISNASRRVIKTLIGLLLRLIANALSLIKPHNLIKILGKLAYELNEKGDGFVTFHIRPKKANEIEIDSIWKQNDEDVGIVVQGPYVSTNNFTLETVKLYKRIFPNAQIVLSTWASHEVEQSMQDLQKYCTVIYSTKPETLGSHNLNLQKATTLAGISHMKGQGRLFCLKTRTDQRIYRQGALSYLKSLVAAYPVKNNTILNGRIVELSITSCRYRPWSLCDMFQFGYTDDLYLMWDFKNDLRNRSASEYASKPYKVIDIVNENVAEIFVHRNFAKTIGLNDSADYPSYYDFIKSALILIDKEEVDIFWSKYTAQEYNWAGIPQYNENQLLGRLSHSDWHILISEINNQPDFKKFEYRLNEYEVL</sequence>